<evidence type="ECO:0000313" key="3">
    <source>
        <dbReference type="Proteomes" id="UP000190198"/>
    </source>
</evidence>
<comment type="caution">
    <text evidence="2">The sequence shown here is derived from an EMBL/GenBank/DDBJ whole genome shotgun (WGS) entry which is preliminary data.</text>
</comment>
<keyword evidence="3" id="KW-1185">Reference proteome</keyword>
<dbReference type="AlphaFoldDB" id="A0A1T2L0S4"/>
<dbReference type="Proteomes" id="UP000190198">
    <property type="component" value="Unassembled WGS sequence"/>
</dbReference>
<proteinExistence type="predicted"/>
<reference evidence="2 3" key="1">
    <citation type="submission" date="2016-11" db="EMBL/GenBank/DDBJ databases">
        <title>Mixed transmission modes and dynamic genome evolution in an obligate animal-bacterial symbiosis.</title>
        <authorList>
            <person name="Russell S.L."/>
            <person name="Corbett-Detig R.B."/>
            <person name="Cavanaugh C.M."/>
        </authorList>
    </citation>
    <scope>NUCLEOTIDE SEQUENCE [LARGE SCALE GENOMIC DNA]</scope>
    <source>
        <strain evidence="2">Sp-SM6</strain>
    </source>
</reference>
<name>A0A1T2L0S4_9GAMM</name>
<dbReference type="EMBL" id="MPRK01000167">
    <property type="protein sequence ID" value="OOZ38610.1"/>
    <property type="molecule type" value="Genomic_DNA"/>
</dbReference>
<accession>A0A1T2L0S4</accession>
<evidence type="ECO:0000313" key="2">
    <source>
        <dbReference type="EMBL" id="OOZ38610.1"/>
    </source>
</evidence>
<protein>
    <submittedName>
        <fullName evidence="2">Uncharacterized protein</fullName>
    </submittedName>
</protein>
<evidence type="ECO:0000256" key="1">
    <source>
        <dbReference type="SAM" id="MobiDB-lite"/>
    </source>
</evidence>
<sequence>MSLDDMTFIKGEREKFKSACAERKKTKQTKWTDKDKDLLWKLCVAQGSEGEQVREDQEFPDPVYPQDVSADKH</sequence>
<feature type="region of interest" description="Disordered" evidence="1">
    <location>
        <begin position="49"/>
        <end position="73"/>
    </location>
</feature>
<dbReference type="RefSeq" id="WP_078477262.1">
    <property type="nucleotide sequence ID" value="NZ_MPRK01000167.1"/>
</dbReference>
<gene>
    <name evidence="2" type="ORF">BOW52_08265</name>
</gene>
<organism evidence="2 3">
    <name type="scientific">Solemya elarraichensis gill symbiont</name>
    <dbReference type="NCBI Taxonomy" id="1918949"/>
    <lineage>
        <taxon>Bacteria</taxon>
        <taxon>Pseudomonadati</taxon>
        <taxon>Pseudomonadota</taxon>
        <taxon>Gammaproteobacteria</taxon>
        <taxon>sulfur-oxidizing symbionts</taxon>
    </lineage>
</organism>